<dbReference type="Proteomes" id="UP000053890">
    <property type="component" value="Unassembled WGS sequence"/>
</dbReference>
<gene>
    <name evidence="2" type="ORF">RHOBADRAFT_66702</name>
</gene>
<name>A0A0P9EX81_RHOGW</name>
<evidence type="ECO:0000313" key="3">
    <source>
        <dbReference type="Proteomes" id="UP000053890"/>
    </source>
</evidence>
<keyword evidence="3" id="KW-1185">Reference proteome</keyword>
<sequence>MEPRAERGDAAARRRRRRRGGLRGGTNVDPPTLTERRQHTRRVEPRRARRPSPTTSPRPSPSSSSSSAPVLASPSSPLLYLDGHRHTNNSFFRLRLCLPSCLSPFPSSTPGRQPLERAHLSLLTPSFLLPPRLSYLFVPLSRSLCPLR</sequence>
<feature type="compositionally biased region" description="Basic and acidic residues" evidence="1">
    <location>
        <begin position="34"/>
        <end position="46"/>
    </location>
</feature>
<evidence type="ECO:0000313" key="2">
    <source>
        <dbReference type="EMBL" id="KPV74057.1"/>
    </source>
</evidence>
<accession>A0A0P9EX81</accession>
<protein>
    <submittedName>
        <fullName evidence="2">Uncharacterized protein</fullName>
    </submittedName>
</protein>
<dbReference type="RefSeq" id="XP_018270106.1">
    <property type="nucleotide sequence ID" value="XM_018419051.1"/>
</dbReference>
<feature type="compositionally biased region" description="Low complexity" evidence="1">
    <location>
        <begin position="61"/>
        <end position="79"/>
    </location>
</feature>
<reference evidence="2 3" key="1">
    <citation type="journal article" date="2015" name="Front. Microbiol.">
        <title>Genome sequence of the plant growth promoting endophytic yeast Rhodotorula graminis WP1.</title>
        <authorList>
            <person name="Firrincieli A."/>
            <person name="Otillar R."/>
            <person name="Salamov A."/>
            <person name="Schmutz J."/>
            <person name="Khan Z."/>
            <person name="Redman R.S."/>
            <person name="Fleck N.D."/>
            <person name="Lindquist E."/>
            <person name="Grigoriev I.V."/>
            <person name="Doty S.L."/>
        </authorList>
    </citation>
    <scope>NUCLEOTIDE SEQUENCE [LARGE SCALE GENOMIC DNA]</scope>
    <source>
        <strain evidence="2 3">WP1</strain>
    </source>
</reference>
<dbReference type="EMBL" id="KQ474081">
    <property type="protein sequence ID" value="KPV74057.1"/>
    <property type="molecule type" value="Genomic_DNA"/>
</dbReference>
<feature type="region of interest" description="Disordered" evidence="1">
    <location>
        <begin position="1"/>
        <end position="79"/>
    </location>
</feature>
<feature type="compositionally biased region" description="Basic and acidic residues" evidence="1">
    <location>
        <begin position="1"/>
        <end position="12"/>
    </location>
</feature>
<dbReference type="GeneID" id="28979497"/>
<organism evidence="2 3">
    <name type="scientific">Rhodotorula graminis (strain WP1)</name>
    <dbReference type="NCBI Taxonomy" id="578459"/>
    <lineage>
        <taxon>Eukaryota</taxon>
        <taxon>Fungi</taxon>
        <taxon>Dikarya</taxon>
        <taxon>Basidiomycota</taxon>
        <taxon>Pucciniomycotina</taxon>
        <taxon>Microbotryomycetes</taxon>
        <taxon>Sporidiobolales</taxon>
        <taxon>Sporidiobolaceae</taxon>
        <taxon>Rhodotorula</taxon>
    </lineage>
</organism>
<proteinExistence type="predicted"/>
<evidence type="ECO:0000256" key="1">
    <source>
        <dbReference type="SAM" id="MobiDB-lite"/>
    </source>
</evidence>
<dbReference type="AlphaFoldDB" id="A0A0P9EX81"/>